<feature type="region of interest" description="Disordered" evidence="1">
    <location>
        <begin position="30"/>
        <end position="89"/>
    </location>
</feature>
<keyword evidence="2" id="KW-0732">Signal</keyword>
<comment type="caution">
    <text evidence="3">The sequence shown here is derived from an EMBL/GenBank/DDBJ whole genome shotgun (WGS) entry which is preliminary data.</text>
</comment>
<dbReference type="AlphaFoldDB" id="A0A853CGZ1"/>
<dbReference type="Gene3D" id="2.60.120.1060">
    <property type="entry name" value="NPCBM/NEW2 domain"/>
    <property type="match status" value="1"/>
</dbReference>
<dbReference type="InterPro" id="IPR038637">
    <property type="entry name" value="NPCBM_sf"/>
</dbReference>
<sequence length="217" mass="22897">MGRTRRMLGTALLTSALLLGTAACSSFAEDSASASSTSRTSTSAARTTTPADTSTSTSTSSSSSTSSSPGGPLGTESAGRPLHLNDFFGPSQNWSEKRYDIADKSQVQGIGTMVQNCGSRYTPQELELRLANNFDQLTFSVGQANDSKASDQNVTVEILGNNQQIDIRSVPFNQIQQFTVPVSGVNALKIELYLDDAVQNCGRTGSVIAVLTDITLN</sequence>
<name>A0A853CGZ1_9ACTN</name>
<accession>A0A853CGZ1</accession>
<dbReference type="RefSeq" id="WP_179716477.1">
    <property type="nucleotide sequence ID" value="NZ_JACBZT010000001.1"/>
</dbReference>
<proteinExistence type="predicted"/>
<organism evidence="3 4">
    <name type="scientific">Petropleomorpha daqingensis</name>
    <dbReference type="NCBI Taxonomy" id="2026353"/>
    <lineage>
        <taxon>Bacteria</taxon>
        <taxon>Bacillati</taxon>
        <taxon>Actinomycetota</taxon>
        <taxon>Actinomycetes</taxon>
        <taxon>Geodermatophilales</taxon>
        <taxon>Geodermatophilaceae</taxon>
        <taxon>Petropleomorpha</taxon>
    </lineage>
</organism>
<keyword evidence="4" id="KW-1185">Reference proteome</keyword>
<feature type="chain" id="PRO_5032500150" description="NPCBM/NEW2 domain-containing protein" evidence="2">
    <location>
        <begin position="29"/>
        <end position="217"/>
    </location>
</feature>
<dbReference type="PROSITE" id="PS51257">
    <property type="entry name" value="PROKAR_LIPOPROTEIN"/>
    <property type="match status" value="1"/>
</dbReference>
<feature type="compositionally biased region" description="Low complexity" evidence="1">
    <location>
        <begin position="30"/>
        <end position="69"/>
    </location>
</feature>
<evidence type="ECO:0000313" key="4">
    <source>
        <dbReference type="Proteomes" id="UP000541969"/>
    </source>
</evidence>
<evidence type="ECO:0008006" key="5">
    <source>
        <dbReference type="Google" id="ProtNLM"/>
    </source>
</evidence>
<dbReference type="Proteomes" id="UP000541969">
    <property type="component" value="Unassembled WGS sequence"/>
</dbReference>
<protein>
    <recommendedName>
        <fullName evidence="5">NPCBM/NEW2 domain-containing protein</fullName>
    </recommendedName>
</protein>
<gene>
    <name evidence="3" type="ORF">GGQ55_002090</name>
</gene>
<evidence type="ECO:0000313" key="3">
    <source>
        <dbReference type="EMBL" id="NYJ05812.1"/>
    </source>
</evidence>
<dbReference type="EMBL" id="JACBZT010000001">
    <property type="protein sequence ID" value="NYJ05812.1"/>
    <property type="molecule type" value="Genomic_DNA"/>
</dbReference>
<feature type="signal peptide" evidence="2">
    <location>
        <begin position="1"/>
        <end position="28"/>
    </location>
</feature>
<reference evidence="3 4" key="1">
    <citation type="submission" date="2020-07" db="EMBL/GenBank/DDBJ databases">
        <title>Sequencing the genomes of 1000 actinobacteria strains.</title>
        <authorList>
            <person name="Klenk H.-P."/>
        </authorList>
    </citation>
    <scope>NUCLEOTIDE SEQUENCE [LARGE SCALE GENOMIC DNA]</scope>
    <source>
        <strain evidence="3 4">DSM 104001</strain>
    </source>
</reference>
<evidence type="ECO:0000256" key="1">
    <source>
        <dbReference type="SAM" id="MobiDB-lite"/>
    </source>
</evidence>
<evidence type="ECO:0000256" key="2">
    <source>
        <dbReference type="SAM" id="SignalP"/>
    </source>
</evidence>